<name>A0A2T3FSQ1_9FIRM</name>
<dbReference type="RefSeq" id="WP_107030399.1">
    <property type="nucleotide sequence ID" value="NZ_AP031432.1"/>
</dbReference>
<comment type="caution">
    <text evidence="1">The sequence shown here is derived from an EMBL/GenBank/DDBJ whole genome shotgun (WGS) entry which is preliminary data.</text>
</comment>
<organism evidence="1 2">
    <name type="scientific">Faecalibacillus intestinalis</name>
    <dbReference type="NCBI Taxonomy" id="1982626"/>
    <lineage>
        <taxon>Bacteria</taxon>
        <taxon>Bacillati</taxon>
        <taxon>Bacillota</taxon>
        <taxon>Erysipelotrichia</taxon>
        <taxon>Erysipelotrichales</taxon>
        <taxon>Coprobacillaceae</taxon>
        <taxon>Faecalibacillus</taxon>
    </lineage>
</organism>
<dbReference type="EMBL" id="PYLQ01000020">
    <property type="protein sequence ID" value="PST38307.1"/>
    <property type="molecule type" value="Genomic_DNA"/>
</dbReference>
<proteinExistence type="predicted"/>
<keyword evidence="2" id="KW-1185">Reference proteome</keyword>
<gene>
    <name evidence="1" type="ORF">C7U54_11555</name>
</gene>
<sequence>MNKSYITLSKTNIFNAVISINSKNEQKYYHKYKPEIGVNITANSIELHSIGSLTGKWKQEPFKIINYSEIEKIEVSICRRNYGAISGIIVNEYHIDLIFELLDGYSYQLETQSWDNFIYMIEKLKLEKVLVDDILNVYENYKQYRKKYFEKLDKTFDDIANQYHLDSYRSSNKRKGC</sequence>
<evidence type="ECO:0000313" key="1">
    <source>
        <dbReference type="EMBL" id="PST38307.1"/>
    </source>
</evidence>
<dbReference type="AlphaFoldDB" id="A0A2T3FSQ1"/>
<reference evidence="1 2" key="1">
    <citation type="journal article" date="2019" name="Int. J. Syst. Evol. Microbiol.">
        <title>Faecalibacillus intestinalis gen. nov., sp. nov. and Faecalibacillus faecis sp. nov., isolated from human faeces.</title>
        <authorList>
            <person name="Seo B."/>
            <person name="Jeon K."/>
            <person name="Baek I."/>
            <person name="Lee Y.M."/>
            <person name="Baek K."/>
            <person name="Ko G."/>
        </authorList>
    </citation>
    <scope>NUCLEOTIDE SEQUENCE [LARGE SCALE GENOMIC DNA]</scope>
    <source>
        <strain evidence="1 2">SNUG30099</strain>
    </source>
</reference>
<protein>
    <submittedName>
        <fullName evidence="1">Uncharacterized protein</fullName>
    </submittedName>
</protein>
<accession>A0A2T3FSQ1</accession>
<evidence type="ECO:0000313" key="2">
    <source>
        <dbReference type="Proteomes" id="UP000240974"/>
    </source>
</evidence>
<dbReference type="Proteomes" id="UP000240974">
    <property type="component" value="Unassembled WGS sequence"/>
</dbReference>